<dbReference type="EMBL" id="BPMT01000008">
    <property type="protein sequence ID" value="GIZ93384.1"/>
    <property type="molecule type" value="Genomic_DNA"/>
</dbReference>
<name>A0AA37CG21_AQUAC</name>
<dbReference type="AlphaFoldDB" id="A0AA37CG21"/>
<sequence>MNRAVGLGLAGLFVLLLALAWWGWSRAGLALLQLNMSLC</sequence>
<reference evidence="1 4" key="1">
    <citation type="submission" date="2021-07" db="EMBL/GenBank/DDBJ databases">
        <title>Whole genome sequencing of carbapenem-resistant Pseudomonas spp. isolated in Japan.</title>
        <authorList>
            <person name="Suzuki M."/>
            <person name="Maehana S."/>
            <person name="Kitasato H."/>
        </authorList>
    </citation>
    <scope>NUCLEOTIDE SEQUENCE</scope>
    <source>
        <strain evidence="1">KAM435</strain>
        <strain evidence="2 4">KAM436</strain>
    </source>
</reference>
<protein>
    <submittedName>
        <fullName evidence="1">Uncharacterized protein</fullName>
    </submittedName>
</protein>
<evidence type="ECO:0000313" key="3">
    <source>
        <dbReference type="Proteomes" id="UP000887212"/>
    </source>
</evidence>
<evidence type="ECO:0000313" key="2">
    <source>
        <dbReference type="EMBL" id="GIZ93384.1"/>
    </source>
</evidence>
<proteinExistence type="predicted"/>
<organism evidence="1 3">
    <name type="scientific">Aquipseudomonas alcaligenes</name>
    <name type="common">Pseudomonas alcaligenes</name>
    <dbReference type="NCBI Taxonomy" id="43263"/>
    <lineage>
        <taxon>Bacteria</taxon>
        <taxon>Pseudomonadati</taxon>
        <taxon>Pseudomonadota</taxon>
        <taxon>Gammaproteobacteria</taxon>
        <taxon>Pseudomonadales</taxon>
        <taxon>Pseudomonadaceae</taxon>
        <taxon>Aquipseudomonas</taxon>
    </lineage>
</organism>
<evidence type="ECO:0000313" key="4">
    <source>
        <dbReference type="Proteomes" id="UP000887228"/>
    </source>
</evidence>
<evidence type="ECO:0000313" key="1">
    <source>
        <dbReference type="EMBL" id="GIZ88699.1"/>
    </source>
</evidence>
<accession>A0AA37CG21</accession>
<dbReference type="Proteomes" id="UP000887212">
    <property type="component" value="Unassembled WGS sequence"/>
</dbReference>
<comment type="caution">
    <text evidence="1">The sequence shown here is derived from an EMBL/GenBank/DDBJ whole genome shotgun (WGS) entry which is preliminary data.</text>
</comment>
<dbReference type="EMBL" id="BPMS01000006">
    <property type="protein sequence ID" value="GIZ88699.1"/>
    <property type="molecule type" value="Genomic_DNA"/>
</dbReference>
<gene>
    <name evidence="1" type="ORF">KAM435_20260</name>
    <name evidence="2" type="ORF">KAM436_23520</name>
</gene>
<dbReference type="Proteomes" id="UP000887228">
    <property type="component" value="Unassembled WGS sequence"/>
</dbReference>